<organism evidence="1 2">
    <name type="scientific">Stackebrandtia albiflava</name>
    <dbReference type="NCBI Taxonomy" id="406432"/>
    <lineage>
        <taxon>Bacteria</taxon>
        <taxon>Bacillati</taxon>
        <taxon>Actinomycetota</taxon>
        <taxon>Actinomycetes</taxon>
        <taxon>Glycomycetales</taxon>
        <taxon>Glycomycetaceae</taxon>
        <taxon>Stackebrandtia</taxon>
    </lineage>
</organism>
<gene>
    <name evidence="1" type="ORF">LX16_4214</name>
</gene>
<reference evidence="1 2" key="1">
    <citation type="journal article" date="2013" name="Stand. Genomic Sci.">
        <title>Genomic Encyclopedia of Type Strains, Phase I: The one thousand microbial genomes (KMG-I) project.</title>
        <authorList>
            <person name="Kyrpides N.C."/>
            <person name="Woyke T."/>
            <person name="Eisen J.A."/>
            <person name="Garrity G."/>
            <person name="Lilburn T.G."/>
            <person name="Beck B.J."/>
            <person name="Whitman W.B."/>
            <person name="Hugenholtz P."/>
            <person name="Klenk H.P."/>
        </authorList>
    </citation>
    <scope>NUCLEOTIDE SEQUENCE [LARGE SCALE GENOMIC DNA]</scope>
    <source>
        <strain evidence="1 2">DSM 45044</strain>
    </source>
</reference>
<evidence type="ECO:0000313" key="2">
    <source>
        <dbReference type="Proteomes" id="UP000321617"/>
    </source>
</evidence>
<dbReference type="AlphaFoldDB" id="A0A562UYS7"/>
<name>A0A562UYS7_9ACTN</name>
<accession>A0A562UYS7</accession>
<keyword evidence="2" id="KW-1185">Reference proteome</keyword>
<dbReference type="RefSeq" id="WP_147141808.1">
    <property type="nucleotide sequence ID" value="NZ_BAABIJ010000003.1"/>
</dbReference>
<sequence length="183" mass="20781">MPQELATIAVELFSRCRRLSARCDATGRIHLTADDTERGDWSEDELAETLEDLIRRLVAEVRARRAEVVTRYRGEKPAKLDDIPGGHRLWRDYKRRCREESERLERRAERLSGSVVVELCGDGDVIVGLSPGTLDGRSLQDLLDIVSDTTSDAARALDEALRETRRAIDTQMRRLREEAAHGQ</sequence>
<evidence type="ECO:0000313" key="1">
    <source>
        <dbReference type="EMBL" id="TWJ10790.1"/>
    </source>
</evidence>
<protein>
    <submittedName>
        <fullName evidence="1">Uncharacterized protein</fullName>
    </submittedName>
</protein>
<proteinExistence type="predicted"/>
<dbReference type="EMBL" id="VLLL01000007">
    <property type="protein sequence ID" value="TWJ10790.1"/>
    <property type="molecule type" value="Genomic_DNA"/>
</dbReference>
<comment type="caution">
    <text evidence="1">The sequence shown here is derived from an EMBL/GenBank/DDBJ whole genome shotgun (WGS) entry which is preliminary data.</text>
</comment>
<dbReference type="Proteomes" id="UP000321617">
    <property type="component" value="Unassembled WGS sequence"/>
</dbReference>